<dbReference type="AlphaFoldDB" id="A0A7Y9JYB7"/>
<feature type="transmembrane region" description="Helical" evidence="1">
    <location>
        <begin position="247"/>
        <end position="268"/>
    </location>
</feature>
<dbReference type="PANTHER" id="PTHR23526:SF2">
    <property type="entry name" value="MAJOR FACILITATOR SUPERFAMILY (MFS) PROFILE DOMAIN-CONTAINING PROTEIN"/>
    <property type="match status" value="1"/>
</dbReference>
<feature type="transmembrane region" description="Helical" evidence="1">
    <location>
        <begin position="274"/>
        <end position="295"/>
    </location>
</feature>
<evidence type="ECO:0000256" key="1">
    <source>
        <dbReference type="SAM" id="Phobius"/>
    </source>
</evidence>
<dbReference type="Pfam" id="PF07690">
    <property type="entry name" value="MFS_1"/>
    <property type="match status" value="1"/>
</dbReference>
<name>A0A7Y9JYB7_9CELL</name>
<dbReference type="InterPro" id="IPR011701">
    <property type="entry name" value="MFS"/>
</dbReference>
<dbReference type="InterPro" id="IPR052528">
    <property type="entry name" value="Sugar_transport-like"/>
</dbReference>
<keyword evidence="1" id="KW-0472">Membrane</keyword>
<dbReference type="Proteomes" id="UP000577956">
    <property type="component" value="Unassembled WGS sequence"/>
</dbReference>
<dbReference type="RefSeq" id="WP_140458805.1">
    <property type="nucleotide sequence ID" value="NZ_BAABFI010000003.1"/>
</dbReference>
<dbReference type="GO" id="GO:0022857">
    <property type="term" value="F:transmembrane transporter activity"/>
    <property type="evidence" value="ECO:0007669"/>
    <property type="project" value="InterPro"/>
</dbReference>
<gene>
    <name evidence="2" type="ORF">BKA21_000469</name>
</gene>
<evidence type="ECO:0000313" key="3">
    <source>
        <dbReference type="Proteomes" id="UP000577956"/>
    </source>
</evidence>
<feature type="transmembrane region" description="Helical" evidence="1">
    <location>
        <begin position="21"/>
        <end position="40"/>
    </location>
</feature>
<protein>
    <recommendedName>
        <fullName evidence="4">MFS transporter</fullName>
    </recommendedName>
</protein>
<feature type="transmembrane region" description="Helical" evidence="1">
    <location>
        <begin position="337"/>
        <end position="357"/>
    </location>
</feature>
<keyword evidence="1" id="KW-0812">Transmembrane</keyword>
<feature type="transmembrane region" description="Helical" evidence="1">
    <location>
        <begin position="46"/>
        <end position="70"/>
    </location>
</feature>
<feature type="transmembrane region" description="Helical" evidence="1">
    <location>
        <begin position="115"/>
        <end position="138"/>
    </location>
</feature>
<feature type="transmembrane region" description="Helical" evidence="1">
    <location>
        <begin position="159"/>
        <end position="179"/>
    </location>
</feature>
<reference evidence="2 3" key="1">
    <citation type="submission" date="2020-07" db="EMBL/GenBank/DDBJ databases">
        <title>Sequencing the genomes of 1000 actinobacteria strains.</title>
        <authorList>
            <person name="Klenk H.-P."/>
        </authorList>
    </citation>
    <scope>NUCLEOTIDE SEQUENCE [LARGE SCALE GENOMIC DNA]</scope>
    <source>
        <strain evidence="2 3">DSM 24482</strain>
    </source>
</reference>
<feature type="transmembrane region" description="Helical" evidence="1">
    <location>
        <begin position="389"/>
        <end position="409"/>
    </location>
</feature>
<dbReference type="InterPro" id="IPR036259">
    <property type="entry name" value="MFS_trans_sf"/>
</dbReference>
<sequence>MSTTVDQCEDVRAGSSRDVRLAVLANIPVITISYATGGLNGDLLQAYAVGALGITPAVLGLTYGLMLVSIPVQFGAVAIVERVGFRRTMVVGYSALLVLMVVLALVSRAPDPTGAFVVTVVLIEVVVSASWGLAWHPWMQQVVPRSERPRYLARAQSTAQGFNIAMLAAFAALAGATASVVEYQAFLGLLAVFVVLSICACRLLPEPVVSRRAEEIRPGVLTSVVAGYRRVWAGVESVRASVPMRRLLLVYVIDVLLATPLLTGYAVVVLGMPAALVAFSIGARSLSGVVLGPLWGRFLERHGVRRTVTLSLSAACVAKVLWLLLPADPGQGASTTTQVVFVVLTLVGAALGIGYGLSMQLLWYELAPVSDAVALFTLKDVLESGKAQLGTAVAGVLVSAAAAWTFSAGSVSVDAYKIAVLCGIPVAVVVIRIVSRIDVPGHSRT</sequence>
<dbReference type="Gene3D" id="1.20.1250.20">
    <property type="entry name" value="MFS general substrate transporter like domains"/>
    <property type="match status" value="2"/>
</dbReference>
<evidence type="ECO:0000313" key="2">
    <source>
        <dbReference type="EMBL" id="NYD84920.1"/>
    </source>
</evidence>
<evidence type="ECO:0008006" key="4">
    <source>
        <dbReference type="Google" id="ProtNLM"/>
    </source>
</evidence>
<feature type="transmembrane region" description="Helical" evidence="1">
    <location>
        <begin position="90"/>
        <end position="109"/>
    </location>
</feature>
<dbReference type="SUPFAM" id="SSF103473">
    <property type="entry name" value="MFS general substrate transporter"/>
    <property type="match status" value="1"/>
</dbReference>
<comment type="caution">
    <text evidence="2">The sequence shown here is derived from an EMBL/GenBank/DDBJ whole genome shotgun (WGS) entry which is preliminary data.</text>
</comment>
<feature type="transmembrane region" description="Helical" evidence="1">
    <location>
        <begin position="185"/>
        <end position="204"/>
    </location>
</feature>
<accession>A0A7Y9JYB7</accession>
<keyword evidence="1" id="KW-1133">Transmembrane helix</keyword>
<feature type="transmembrane region" description="Helical" evidence="1">
    <location>
        <begin position="415"/>
        <end position="434"/>
    </location>
</feature>
<dbReference type="EMBL" id="JACCBK010000001">
    <property type="protein sequence ID" value="NYD84920.1"/>
    <property type="molecule type" value="Genomic_DNA"/>
</dbReference>
<proteinExistence type="predicted"/>
<dbReference type="PANTHER" id="PTHR23526">
    <property type="entry name" value="INTEGRAL MEMBRANE TRANSPORT PROTEIN-RELATED"/>
    <property type="match status" value="1"/>
</dbReference>
<organism evidence="2 3">
    <name type="scientific">Cellulomonas oligotrophica</name>
    <dbReference type="NCBI Taxonomy" id="931536"/>
    <lineage>
        <taxon>Bacteria</taxon>
        <taxon>Bacillati</taxon>
        <taxon>Actinomycetota</taxon>
        <taxon>Actinomycetes</taxon>
        <taxon>Micrococcales</taxon>
        <taxon>Cellulomonadaceae</taxon>
        <taxon>Cellulomonas</taxon>
    </lineage>
</organism>